<proteinExistence type="predicted"/>
<sequence>MKPGQLRIFLPLLLMGSKLSPTLCPGASTQNCVCAPHCHKTCQRQQRQINANIGGTTLKTADSSQQWCMHHRV</sequence>
<feature type="signal peptide" evidence="1">
    <location>
        <begin position="1"/>
        <end position="29"/>
    </location>
</feature>
<name>A0A6B0U3G7_IXORI</name>
<dbReference type="AlphaFoldDB" id="A0A6B0U3G7"/>
<evidence type="ECO:0000313" key="2">
    <source>
        <dbReference type="EMBL" id="MXU83065.1"/>
    </source>
</evidence>
<accession>A0A6B0U3G7</accession>
<organism evidence="2">
    <name type="scientific">Ixodes ricinus</name>
    <name type="common">Common tick</name>
    <name type="synonym">Acarus ricinus</name>
    <dbReference type="NCBI Taxonomy" id="34613"/>
    <lineage>
        <taxon>Eukaryota</taxon>
        <taxon>Metazoa</taxon>
        <taxon>Ecdysozoa</taxon>
        <taxon>Arthropoda</taxon>
        <taxon>Chelicerata</taxon>
        <taxon>Arachnida</taxon>
        <taxon>Acari</taxon>
        <taxon>Parasitiformes</taxon>
        <taxon>Ixodida</taxon>
        <taxon>Ixodoidea</taxon>
        <taxon>Ixodidae</taxon>
        <taxon>Ixodinae</taxon>
        <taxon>Ixodes</taxon>
    </lineage>
</organism>
<dbReference type="EMBL" id="GIFC01000982">
    <property type="protein sequence ID" value="MXU83065.1"/>
    <property type="molecule type" value="Transcribed_RNA"/>
</dbReference>
<evidence type="ECO:0000256" key="1">
    <source>
        <dbReference type="SAM" id="SignalP"/>
    </source>
</evidence>
<keyword evidence="1" id="KW-0732">Signal</keyword>
<feature type="chain" id="PRO_5025619103" evidence="1">
    <location>
        <begin position="30"/>
        <end position="73"/>
    </location>
</feature>
<protein>
    <submittedName>
        <fullName evidence="2">Putative secreted protein</fullName>
    </submittedName>
</protein>
<reference evidence="2" key="1">
    <citation type="submission" date="2019-12" db="EMBL/GenBank/DDBJ databases">
        <title>An insight into the sialome of adult female Ixodes ricinus ticks feeding for 6 days.</title>
        <authorList>
            <person name="Perner J."/>
            <person name="Ribeiro J.M.C."/>
        </authorList>
    </citation>
    <scope>NUCLEOTIDE SEQUENCE</scope>
    <source>
        <strain evidence="2">Semi-engorged</strain>
        <tissue evidence="2">Salivary glands</tissue>
    </source>
</reference>